<keyword evidence="3" id="KW-1185">Reference proteome</keyword>
<dbReference type="InterPro" id="IPR036061">
    <property type="entry name" value="CheW-like_dom_sf"/>
</dbReference>
<evidence type="ECO:0000313" key="3">
    <source>
        <dbReference type="Proteomes" id="UP001242811"/>
    </source>
</evidence>
<dbReference type="Proteomes" id="UP001242811">
    <property type="component" value="Unassembled WGS sequence"/>
</dbReference>
<protein>
    <submittedName>
        <fullName evidence="2">Chemotaxis signal transduction protein</fullName>
    </submittedName>
</protein>
<dbReference type="InterPro" id="IPR002545">
    <property type="entry name" value="CheW-lke_dom"/>
</dbReference>
<gene>
    <name evidence="2" type="ORF">QOZ95_005047</name>
</gene>
<dbReference type="EMBL" id="JAUSWA010000045">
    <property type="protein sequence ID" value="MDQ0496847.1"/>
    <property type="molecule type" value="Genomic_DNA"/>
</dbReference>
<feature type="domain" description="CheW-like" evidence="1">
    <location>
        <begin position="1"/>
        <end position="94"/>
    </location>
</feature>
<evidence type="ECO:0000259" key="1">
    <source>
        <dbReference type="PROSITE" id="PS50851"/>
    </source>
</evidence>
<evidence type="ECO:0000313" key="2">
    <source>
        <dbReference type="EMBL" id="MDQ0496847.1"/>
    </source>
</evidence>
<dbReference type="Gene3D" id="2.30.30.40">
    <property type="entry name" value="SH3 Domains"/>
    <property type="match status" value="1"/>
</dbReference>
<dbReference type="Pfam" id="PF01584">
    <property type="entry name" value="CheW"/>
    <property type="match status" value="1"/>
</dbReference>
<sequence length="95" mass="10737">MVTIRDNVFTILNLRKKLLLPASNESSENKMILLSRAKIALIVDQVEDTASAEDSQLQSNEEEWQRELFPTVLEHHGTLIPVLDMDAFLASTKTN</sequence>
<reference evidence="2 3" key="1">
    <citation type="submission" date="2023-07" db="EMBL/GenBank/DDBJ databases">
        <title>Genomic Encyclopedia of Type Strains, Phase IV (KMG-IV): sequencing the most valuable type-strain genomes for metagenomic binning, comparative biology and taxonomic classification.</title>
        <authorList>
            <person name="Goeker M."/>
        </authorList>
    </citation>
    <scope>NUCLEOTIDE SEQUENCE [LARGE SCALE GENOMIC DNA]</scope>
    <source>
        <strain evidence="2 3">DSM 14914</strain>
    </source>
</reference>
<name>A0ABU0L6C3_9BACL</name>
<dbReference type="PROSITE" id="PS50851">
    <property type="entry name" value="CHEW"/>
    <property type="match status" value="1"/>
</dbReference>
<proteinExistence type="predicted"/>
<comment type="caution">
    <text evidence="2">The sequence shown here is derived from an EMBL/GenBank/DDBJ whole genome shotgun (WGS) entry which is preliminary data.</text>
</comment>
<dbReference type="Gene3D" id="2.40.50.180">
    <property type="entry name" value="CheA-289, Domain 4"/>
    <property type="match status" value="1"/>
</dbReference>
<dbReference type="SUPFAM" id="SSF50341">
    <property type="entry name" value="CheW-like"/>
    <property type="match status" value="1"/>
</dbReference>
<accession>A0ABU0L6C3</accession>
<dbReference type="RefSeq" id="WP_244316108.1">
    <property type="nucleotide sequence ID" value="NZ_CP045298.1"/>
</dbReference>
<organism evidence="2 3">
    <name type="scientific">Paenibacillus brasilensis</name>
    <dbReference type="NCBI Taxonomy" id="128574"/>
    <lineage>
        <taxon>Bacteria</taxon>
        <taxon>Bacillati</taxon>
        <taxon>Bacillota</taxon>
        <taxon>Bacilli</taxon>
        <taxon>Bacillales</taxon>
        <taxon>Paenibacillaceae</taxon>
        <taxon>Paenibacillus</taxon>
    </lineage>
</organism>